<feature type="transmembrane region" description="Helical" evidence="2">
    <location>
        <begin position="99"/>
        <end position="119"/>
    </location>
</feature>
<proteinExistence type="predicted"/>
<organism evidence="3 4">
    <name type="scientific">Rhodovibrio sodomensis</name>
    <dbReference type="NCBI Taxonomy" id="1088"/>
    <lineage>
        <taxon>Bacteria</taxon>
        <taxon>Pseudomonadati</taxon>
        <taxon>Pseudomonadota</taxon>
        <taxon>Alphaproteobacteria</taxon>
        <taxon>Rhodospirillales</taxon>
        <taxon>Rhodovibrionaceae</taxon>
        <taxon>Rhodovibrio</taxon>
    </lineage>
</organism>
<feature type="transmembrane region" description="Helical" evidence="2">
    <location>
        <begin position="125"/>
        <end position="144"/>
    </location>
</feature>
<dbReference type="Proteomes" id="UP001296873">
    <property type="component" value="Unassembled WGS sequence"/>
</dbReference>
<evidence type="ECO:0000313" key="3">
    <source>
        <dbReference type="EMBL" id="MBK1669194.1"/>
    </source>
</evidence>
<evidence type="ECO:0000256" key="1">
    <source>
        <dbReference type="SAM" id="MobiDB-lite"/>
    </source>
</evidence>
<keyword evidence="2" id="KW-1133">Transmembrane helix</keyword>
<evidence type="ECO:0000256" key="2">
    <source>
        <dbReference type="SAM" id="Phobius"/>
    </source>
</evidence>
<evidence type="ECO:0000313" key="4">
    <source>
        <dbReference type="Proteomes" id="UP001296873"/>
    </source>
</evidence>
<feature type="region of interest" description="Disordered" evidence="1">
    <location>
        <begin position="1"/>
        <end position="20"/>
    </location>
</feature>
<accession>A0ABS1DG30</accession>
<reference evidence="3 4" key="1">
    <citation type="journal article" date="2020" name="Microorganisms">
        <title>Osmotic Adaptation and Compatible Solute Biosynthesis of Phototrophic Bacteria as Revealed from Genome Analyses.</title>
        <authorList>
            <person name="Imhoff J.F."/>
            <person name="Rahn T."/>
            <person name="Kunzel S."/>
            <person name="Keller A."/>
            <person name="Neulinger S.C."/>
        </authorList>
    </citation>
    <scope>NUCLEOTIDE SEQUENCE [LARGE SCALE GENOMIC DNA]</scope>
    <source>
        <strain evidence="3 4">DSM 9895</strain>
    </source>
</reference>
<dbReference type="RefSeq" id="WP_200341522.1">
    <property type="nucleotide sequence ID" value="NZ_NRRL01000041.1"/>
</dbReference>
<comment type="caution">
    <text evidence="3">The sequence shown here is derived from an EMBL/GenBank/DDBJ whole genome shotgun (WGS) entry which is preliminary data.</text>
</comment>
<keyword evidence="2" id="KW-0812">Transmembrane</keyword>
<dbReference type="EMBL" id="NRRL01000041">
    <property type="protein sequence ID" value="MBK1669194.1"/>
    <property type="molecule type" value="Genomic_DNA"/>
</dbReference>
<protein>
    <submittedName>
        <fullName evidence="3">Uncharacterized protein</fullName>
    </submittedName>
</protein>
<keyword evidence="4" id="KW-1185">Reference proteome</keyword>
<keyword evidence="2" id="KW-0472">Membrane</keyword>
<gene>
    <name evidence="3" type="ORF">CKO28_14245</name>
</gene>
<sequence length="180" mass="19504">MSDSGSGGLPAENGDRKDPVGVLAEYEGVEDYRELTLGEADLVPIVDDYRKRRRLIDTLRALPPESAVRQAIIYRCQTVADDLRGRAKRRADRAETVDVYIGRMAVTVSVSGAVGLVAGSPEVSAAAYLALVGAGVAGMAYAAVERYVSKREENDSIEAAKRIERMIEAVERPSLGDRYD</sequence>
<name>A0ABS1DG30_9PROT</name>